<name>A0ABP5GNF3_9ACTN</name>
<dbReference type="Pfam" id="PF13340">
    <property type="entry name" value="DUF4096"/>
    <property type="match status" value="1"/>
</dbReference>
<proteinExistence type="predicted"/>
<comment type="caution">
    <text evidence="2">The sequence shown here is derived from an EMBL/GenBank/DDBJ whole genome shotgun (WGS) entry which is preliminary data.</text>
</comment>
<keyword evidence="3" id="KW-1185">Reference proteome</keyword>
<dbReference type="EMBL" id="BAAAQN010000046">
    <property type="protein sequence ID" value="GAA2048975.1"/>
    <property type="molecule type" value="Genomic_DNA"/>
</dbReference>
<feature type="domain" description="Insertion element IS402-like" evidence="1">
    <location>
        <begin position="20"/>
        <end position="93"/>
    </location>
</feature>
<gene>
    <name evidence="2" type="ORF">GCM10009839_63420</name>
</gene>
<protein>
    <recommendedName>
        <fullName evidence="1">Insertion element IS402-like domain-containing protein</fullName>
    </recommendedName>
</protein>
<evidence type="ECO:0000313" key="3">
    <source>
        <dbReference type="Proteomes" id="UP001500751"/>
    </source>
</evidence>
<accession>A0ABP5GNF3</accession>
<dbReference type="RefSeq" id="WP_344669361.1">
    <property type="nucleotide sequence ID" value="NZ_BAAAQN010000046.1"/>
</dbReference>
<organism evidence="2 3">
    <name type="scientific">Catenulispora yoronensis</name>
    <dbReference type="NCBI Taxonomy" id="450799"/>
    <lineage>
        <taxon>Bacteria</taxon>
        <taxon>Bacillati</taxon>
        <taxon>Actinomycetota</taxon>
        <taxon>Actinomycetes</taxon>
        <taxon>Catenulisporales</taxon>
        <taxon>Catenulisporaceae</taxon>
        <taxon>Catenulispora</taxon>
    </lineage>
</organism>
<dbReference type="Proteomes" id="UP001500751">
    <property type="component" value="Unassembled WGS sequence"/>
</dbReference>
<evidence type="ECO:0000259" key="1">
    <source>
        <dbReference type="Pfam" id="PF13340"/>
    </source>
</evidence>
<reference evidence="3" key="1">
    <citation type="journal article" date="2019" name="Int. J. Syst. Evol. Microbiol.">
        <title>The Global Catalogue of Microorganisms (GCM) 10K type strain sequencing project: providing services to taxonomists for standard genome sequencing and annotation.</title>
        <authorList>
            <consortium name="The Broad Institute Genomics Platform"/>
            <consortium name="The Broad Institute Genome Sequencing Center for Infectious Disease"/>
            <person name="Wu L."/>
            <person name="Ma J."/>
        </authorList>
    </citation>
    <scope>NUCLEOTIDE SEQUENCE [LARGE SCALE GENOMIC DNA]</scope>
    <source>
        <strain evidence="3">JCM 16014</strain>
    </source>
</reference>
<evidence type="ECO:0000313" key="2">
    <source>
        <dbReference type="EMBL" id="GAA2048975.1"/>
    </source>
</evidence>
<dbReference type="InterPro" id="IPR025161">
    <property type="entry name" value="IS402-like_dom"/>
</dbReference>
<sequence>MSGQLSPEESVPVASAPSDLTDNEWRYLVSILGVRPRGNGRNIKELEAKRRSFNGVRFKLANNLPWSKVPARYGKAYVCYENHRGYEATGLYSSLYRKAQGNTSMPELVDWLRIMAENAKQGRQSIGPTVDAYYDREEPRINLNQILRDIEIFMEQNPSFSVKFEVKSRDWRDLR</sequence>